<keyword evidence="3" id="KW-1185">Reference proteome</keyword>
<dbReference type="EMBL" id="JACWFH010000013">
    <property type="protein sequence ID" value="MBY0097662.1"/>
    <property type="molecule type" value="Genomic_DNA"/>
</dbReference>
<keyword evidence="1" id="KW-0812">Transmembrane</keyword>
<name>A0ABS7K5W4_9BACI</name>
<protein>
    <submittedName>
        <fullName evidence="2">Sigma-E processing peptidase SpoIIGA</fullName>
    </submittedName>
</protein>
<feature type="transmembrane region" description="Helical" evidence="1">
    <location>
        <begin position="6"/>
        <end position="27"/>
    </location>
</feature>
<dbReference type="Pfam" id="PF03419">
    <property type="entry name" value="Peptidase_U4"/>
    <property type="match status" value="1"/>
</dbReference>
<dbReference type="Proteomes" id="UP000769780">
    <property type="component" value="Unassembled WGS sequence"/>
</dbReference>
<evidence type="ECO:0000313" key="3">
    <source>
        <dbReference type="Proteomes" id="UP000769780"/>
    </source>
</evidence>
<keyword evidence="1" id="KW-1133">Transmembrane helix</keyword>
<dbReference type="NCBIfam" id="TIGR02854">
    <property type="entry name" value="spore_II_GA"/>
    <property type="match status" value="1"/>
</dbReference>
<proteinExistence type="predicted"/>
<gene>
    <name evidence="2" type="primary">spoIIGA</name>
    <name evidence="2" type="ORF">H0185_12730</name>
</gene>
<accession>A0ABS7K5W4</accession>
<keyword evidence="1" id="KW-0472">Membrane</keyword>
<dbReference type="RefSeq" id="WP_221873883.1">
    <property type="nucleotide sequence ID" value="NZ_JACWFH010000013.1"/>
</dbReference>
<feature type="transmembrane region" description="Helical" evidence="1">
    <location>
        <begin position="60"/>
        <end position="77"/>
    </location>
</feature>
<evidence type="ECO:0000256" key="1">
    <source>
        <dbReference type="SAM" id="Phobius"/>
    </source>
</evidence>
<comment type="caution">
    <text evidence="2">The sequence shown here is derived from an EMBL/GenBank/DDBJ whole genome shotgun (WGS) entry which is preliminary data.</text>
</comment>
<feature type="transmembrane region" description="Helical" evidence="1">
    <location>
        <begin position="34"/>
        <end position="54"/>
    </location>
</feature>
<organism evidence="2 3">
    <name type="scientific">Mesobacillus maritimus</name>
    <dbReference type="NCBI Taxonomy" id="1643336"/>
    <lineage>
        <taxon>Bacteria</taxon>
        <taxon>Bacillati</taxon>
        <taxon>Bacillota</taxon>
        <taxon>Bacilli</taxon>
        <taxon>Bacillales</taxon>
        <taxon>Bacillaceae</taxon>
        <taxon>Mesobacillus</taxon>
    </lineage>
</organism>
<reference evidence="2 3" key="1">
    <citation type="submission" date="2020-07" db="EMBL/GenBank/DDBJ databases">
        <title>Fungal Genomes of the International Space Station.</title>
        <authorList>
            <person name="Seuylemezian A."/>
            <person name="Singh N.K."/>
            <person name="Wood J."/>
            <person name="Venkateswaran K."/>
        </authorList>
    </citation>
    <scope>NUCLEOTIDE SEQUENCE [LARGE SCALE GENOMIC DNA]</scope>
    <source>
        <strain evidence="2 3">PL-B2</strain>
    </source>
</reference>
<feature type="transmembrane region" description="Helical" evidence="1">
    <location>
        <begin position="129"/>
        <end position="146"/>
    </location>
</feature>
<sequence length="311" mass="35194">MIVYLDVIWALNLCFDALLLYLTALILKRRVNLWRVFLGGLTGSLLILLMLTPFEYTGHPVVKLVFSILMVLIVFGFKKLRSFLKCLMAFYMMTFLIGGALIGTHYFIQFDFDLSTSVALASIKGFGDPLSWLFVLLGFPLAWHFSKSNLEGIEMAKIQYDQIVDVFIEFHGVNIQLRGLVDSGNQLYDPISRRPVMIISIDSLPDEFPEEIKRVAENPDLILTGEVTMPVEFESRMKIIPYKVVGQEHQLIIALKPELLKIQSEKETFIVEKALISFTAQKLSSDDNFDCIVHPKMLTGAATQETGVMVS</sequence>
<dbReference type="InterPro" id="IPR005081">
    <property type="entry name" value="SpoIIGA"/>
</dbReference>
<evidence type="ECO:0000313" key="2">
    <source>
        <dbReference type="EMBL" id="MBY0097662.1"/>
    </source>
</evidence>
<feature type="transmembrane region" description="Helical" evidence="1">
    <location>
        <begin position="89"/>
        <end position="109"/>
    </location>
</feature>
<dbReference type="PIRSF" id="PIRSF018571">
    <property type="entry name" value="SpoIIGA"/>
    <property type="match status" value="1"/>
</dbReference>